<evidence type="ECO:0000313" key="2">
    <source>
        <dbReference type="EMBL" id="SCG86933.1"/>
    </source>
</evidence>
<sequence length="248" mass="28795">MNNGVLEGFKKDFSVIKEKGWVESHRKHDTGIGKTFEDLIGIVENNNYLADYQGILELKASRILSESMVTLFTKAPQPRGINSLMREKYGNPDPKADGLKTIHTTFSALKFNNFVKNYGFKLEINESERRIYILVKNLKTGEIEDTDIYYEFDTLKTIIENKCKYIAHINAESKKLDGKEYFRFKECYLLTGLTFEKFIQLIKEGLILYDIRIGVFRSGKNKGKTHDHGSGFRFKKNNLEEIFDFEKI</sequence>
<geneLocation type="plasmid" evidence="3">
    <name>ii</name>
</geneLocation>
<dbReference type="Gene3D" id="3.30.70.3570">
    <property type="entry name" value="MvaI/BcnI restriction endonuclease, recognition domain"/>
    <property type="match status" value="1"/>
</dbReference>
<dbReference type="Pfam" id="PF15515">
    <property type="entry name" value="MvaI_BcnI"/>
    <property type="match status" value="1"/>
</dbReference>
<dbReference type="Gene3D" id="3.40.210.20">
    <property type="entry name" value="MvaI/BcnI restriction endonuclease, catalytic domain"/>
    <property type="match status" value="1"/>
</dbReference>
<dbReference type="KEGG" id="mcub:MCBB_PMCBBP0023"/>
<reference evidence="2 3" key="1">
    <citation type="submission" date="2016-08" db="EMBL/GenBank/DDBJ databases">
        <authorList>
            <person name="Seilhamer J.J."/>
        </authorList>
    </citation>
    <scope>NUCLEOTIDE SEQUENCE [LARGE SCALE GENOMIC DNA]</scope>
    <source>
        <strain evidence="2">Buetzberg</strain>
        <plasmid evidence="3">Plasmid ii</plasmid>
    </source>
</reference>
<evidence type="ECO:0000259" key="1">
    <source>
        <dbReference type="Pfam" id="PF15515"/>
    </source>
</evidence>
<dbReference type="GeneID" id="30413231"/>
<keyword evidence="3" id="KW-1185">Reference proteome</keyword>
<proteinExistence type="predicted"/>
<dbReference type="InterPro" id="IPR029127">
    <property type="entry name" value="MvaI_BcnI"/>
</dbReference>
<evidence type="ECO:0000313" key="3">
    <source>
        <dbReference type="Proteomes" id="UP000094707"/>
    </source>
</evidence>
<feature type="domain" description="MvaI/BcnI restriction endonuclease" evidence="1">
    <location>
        <begin position="12"/>
        <end position="243"/>
    </location>
</feature>
<name>A0A1D3L5N8_9EURY</name>
<gene>
    <name evidence="2" type="ORF">MCBB_PMCBBP0023</name>
</gene>
<dbReference type="RefSeq" id="WP_071908120.1">
    <property type="nucleotide sequence ID" value="NZ_LT607757.1"/>
</dbReference>
<dbReference type="OrthoDB" id="58109at2157"/>
<dbReference type="EMBL" id="LT607757">
    <property type="protein sequence ID" value="SCG86933.1"/>
    <property type="molecule type" value="Genomic_DNA"/>
</dbReference>
<dbReference type="InterPro" id="IPR043004">
    <property type="entry name" value="MvaI_BcnI_cat"/>
</dbReference>
<dbReference type="Proteomes" id="UP000094707">
    <property type="component" value="Plasmid II"/>
</dbReference>
<dbReference type="InterPro" id="IPR043005">
    <property type="entry name" value="MvaI_BcnI_rec"/>
</dbReference>
<protein>
    <recommendedName>
        <fullName evidence="1">MvaI/BcnI restriction endonuclease domain-containing protein</fullName>
    </recommendedName>
</protein>
<dbReference type="PATRIC" id="fig|129848.4.peg.2454"/>
<dbReference type="AlphaFoldDB" id="A0A1D3L5N8"/>
<organism evidence="2 3">
    <name type="scientific">Methanobacterium congolense</name>
    <dbReference type="NCBI Taxonomy" id="118062"/>
    <lineage>
        <taxon>Archaea</taxon>
        <taxon>Methanobacteriati</taxon>
        <taxon>Methanobacteriota</taxon>
        <taxon>Methanomada group</taxon>
        <taxon>Methanobacteria</taxon>
        <taxon>Methanobacteriales</taxon>
        <taxon>Methanobacteriaceae</taxon>
        <taxon>Methanobacterium</taxon>
    </lineage>
</organism>
<accession>A0A1D3L5N8</accession>